<evidence type="ECO:0000256" key="5">
    <source>
        <dbReference type="SAM" id="MobiDB-lite"/>
    </source>
</evidence>
<dbReference type="PANTHER" id="PTHR33469">
    <property type="entry name" value="PROTEIN ELF4-LIKE 4"/>
    <property type="match status" value="1"/>
</dbReference>
<proteinExistence type="inferred from homology"/>
<dbReference type="GO" id="GO:0009649">
    <property type="term" value="P:entrainment of circadian clock"/>
    <property type="evidence" value="ECO:0007669"/>
    <property type="project" value="TreeGrafter"/>
</dbReference>
<feature type="compositionally biased region" description="Low complexity" evidence="5">
    <location>
        <begin position="28"/>
        <end position="37"/>
    </location>
</feature>
<dbReference type="InterPro" id="IPR009741">
    <property type="entry name" value="EARLY_FLOWERING_4_dom"/>
</dbReference>
<evidence type="ECO:0000259" key="6">
    <source>
        <dbReference type="Pfam" id="PF07011"/>
    </source>
</evidence>
<protein>
    <recommendedName>
        <fullName evidence="6">Protein EARLY FLOWERING 4 domain-containing protein</fullName>
    </recommendedName>
</protein>
<comment type="subcellular location">
    <subcellularLocation>
        <location evidence="1">Nucleus</location>
    </subcellularLocation>
</comment>
<dbReference type="InterPro" id="IPR040462">
    <property type="entry name" value="EARLY_FLOWERING_4"/>
</dbReference>
<evidence type="ECO:0000313" key="7">
    <source>
        <dbReference type="EnsemblPlants" id="MELO3C025191.2.1"/>
    </source>
</evidence>
<evidence type="ECO:0000256" key="2">
    <source>
        <dbReference type="ARBA" id="ARBA00009514"/>
    </source>
</evidence>
<accession>A0A9I9DWC4</accession>
<organism evidence="7">
    <name type="scientific">Cucumis melo</name>
    <name type="common">Muskmelon</name>
    <dbReference type="NCBI Taxonomy" id="3656"/>
    <lineage>
        <taxon>Eukaryota</taxon>
        <taxon>Viridiplantae</taxon>
        <taxon>Streptophyta</taxon>
        <taxon>Embryophyta</taxon>
        <taxon>Tracheophyta</taxon>
        <taxon>Spermatophyta</taxon>
        <taxon>Magnoliopsida</taxon>
        <taxon>eudicotyledons</taxon>
        <taxon>Gunneridae</taxon>
        <taxon>Pentapetalae</taxon>
        <taxon>rosids</taxon>
        <taxon>fabids</taxon>
        <taxon>Cucurbitales</taxon>
        <taxon>Cucurbitaceae</taxon>
        <taxon>Benincaseae</taxon>
        <taxon>Cucumis</taxon>
    </lineage>
</organism>
<keyword evidence="3" id="KW-0090">Biological rhythms</keyword>
<name>A0A9I9DWC4_CUCME</name>
<dbReference type="Pfam" id="PF07011">
    <property type="entry name" value="Elf4"/>
    <property type="match status" value="1"/>
</dbReference>
<dbReference type="Gramene" id="MELO3C025191.2.1">
    <property type="protein sequence ID" value="MELO3C025191.2.1"/>
    <property type="gene ID" value="MELO3C025191.2"/>
</dbReference>
<evidence type="ECO:0000256" key="3">
    <source>
        <dbReference type="ARBA" id="ARBA00023108"/>
    </source>
</evidence>
<evidence type="ECO:0000256" key="1">
    <source>
        <dbReference type="ARBA" id="ARBA00004123"/>
    </source>
</evidence>
<evidence type="ECO:0000256" key="4">
    <source>
        <dbReference type="ARBA" id="ARBA00023242"/>
    </source>
</evidence>
<dbReference type="GO" id="GO:0042753">
    <property type="term" value="P:positive regulation of circadian rhythm"/>
    <property type="evidence" value="ECO:0007669"/>
    <property type="project" value="InterPro"/>
</dbReference>
<dbReference type="EnsemblPlants" id="MELO3C025191.2.1">
    <property type="protein sequence ID" value="MELO3C025191.2.1"/>
    <property type="gene ID" value="MELO3C025191.2"/>
</dbReference>
<feature type="region of interest" description="Disordered" evidence="5">
    <location>
        <begin position="1"/>
        <end position="48"/>
    </location>
</feature>
<feature type="domain" description="Protein EARLY FLOWERING 4" evidence="6">
    <location>
        <begin position="50"/>
        <end position="127"/>
    </location>
</feature>
<comment type="similarity">
    <text evidence="2">Belongs to the EARLY FLOWERING 4 family.</text>
</comment>
<dbReference type="GO" id="GO:0048511">
    <property type="term" value="P:rhythmic process"/>
    <property type="evidence" value="ECO:0007669"/>
    <property type="project" value="UniProtKB-KW"/>
</dbReference>
<dbReference type="AlphaFoldDB" id="A0A9I9DWC4"/>
<keyword evidence="4" id="KW-0539">Nucleus</keyword>
<sequence>NYPIPNYPFPFMADNNPRRKSKMKPSATTTTTTTTTTSDDPPHDAFPDEYDAEVWASFDQTFRQVQSVLDRNRTLIQQVNENHQSRIPSNMVDNVALIQELNGNISKVVSMYSDFSSDFSTAFHNHKPRSGKRGTTNPDA</sequence>
<dbReference type="PANTHER" id="PTHR33469:SF5">
    <property type="entry name" value="PROTEIN EARLY FLOWERING 4"/>
    <property type="match status" value="1"/>
</dbReference>
<dbReference type="GO" id="GO:0005634">
    <property type="term" value="C:nucleus"/>
    <property type="evidence" value="ECO:0007669"/>
    <property type="project" value="UniProtKB-SubCell"/>
</dbReference>
<reference evidence="7" key="1">
    <citation type="submission" date="2023-03" db="UniProtKB">
        <authorList>
            <consortium name="EnsemblPlants"/>
        </authorList>
    </citation>
    <scope>IDENTIFICATION</scope>
</reference>